<protein>
    <submittedName>
        <fullName evidence="3">Uncharacterized protein</fullName>
    </submittedName>
</protein>
<evidence type="ECO:0000313" key="3">
    <source>
        <dbReference type="EMBL" id="CAG9762398.1"/>
    </source>
</evidence>
<evidence type="ECO:0000256" key="1">
    <source>
        <dbReference type="SAM" id="MobiDB-lite"/>
    </source>
</evidence>
<sequence length="208" mass="22882">MIIFSTVLAICCLLGTAKAAPGPWASGSSSKQPLEGTPDFSNIHYPKYDLIDLGEYSKGHVPGDEIKVIKEQKISIPQPYPVKIPVPQPYPVHIEKPYPVHHTKIVKVPVPYPQVIEKKVPYPVEVPKPYPVPVESHHHESAGLEHLGHHALESYDAQEPHGQLPSNEGYEHGVGGGHLNQLEAKLEEHSGLENHGWQPIGGEESHGY</sequence>
<feature type="region of interest" description="Disordered" evidence="1">
    <location>
        <begin position="157"/>
        <end position="177"/>
    </location>
</feature>
<evidence type="ECO:0000313" key="4">
    <source>
        <dbReference type="Proteomes" id="UP001152799"/>
    </source>
</evidence>
<keyword evidence="2" id="KW-0732">Signal</keyword>
<gene>
    <name evidence="3" type="ORF">CEUTPL_LOCUS3078</name>
</gene>
<name>A0A9N9MGW0_9CUCU</name>
<proteinExistence type="predicted"/>
<dbReference type="OrthoDB" id="6620433at2759"/>
<evidence type="ECO:0000256" key="2">
    <source>
        <dbReference type="SAM" id="SignalP"/>
    </source>
</evidence>
<accession>A0A9N9MGW0</accession>
<feature type="signal peptide" evidence="2">
    <location>
        <begin position="1"/>
        <end position="19"/>
    </location>
</feature>
<keyword evidence="4" id="KW-1185">Reference proteome</keyword>
<reference evidence="3" key="1">
    <citation type="submission" date="2022-01" db="EMBL/GenBank/DDBJ databases">
        <authorList>
            <person name="King R."/>
        </authorList>
    </citation>
    <scope>NUCLEOTIDE SEQUENCE</scope>
</reference>
<dbReference type="AlphaFoldDB" id="A0A9N9MGW0"/>
<dbReference type="EMBL" id="OU892287">
    <property type="protein sequence ID" value="CAG9762398.1"/>
    <property type="molecule type" value="Genomic_DNA"/>
</dbReference>
<dbReference type="Proteomes" id="UP001152799">
    <property type="component" value="Chromosome 11"/>
</dbReference>
<organism evidence="3 4">
    <name type="scientific">Ceutorhynchus assimilis</name>
    <name type="common">cabbage seed weevil</name>
    <dbReference type="NCBI Taxonomy" id="467358"/>
    <lineage>
        <taxon>Eukaryota</taxon>
        <taxon>Metazoa</taxon>
        <taxon>Ecdysozoa</taxon>
        <taxon>Arthropoda</taxon>
        <taxon>Hexapoda</taxon>
        <taxon>Insecta</taxon>
        <taxon>Pterygota</taxon>
        <taxon>Neoptera</taxon>
        <taxon>Endopterygota</taxon>
        <taxon>Coleoptera</taxon>
        <taxon>Polyphaga</taxon>
        <taxon>Cucujiformia</taxon>
        <taxon>Curculionidae</taxon>
        <taxon>Ceutorhynchinae</taxon>
        <taxon>Ceutorhynchus</taxon>
    </lineage>
</organism>
<feature type="chain" id="PRO_5040425432" evidence="2">
    <location>
        <begin position="20"/>
        <end position="208"/>
    </location>
</feature>